<dbReference type="InterPro" id="IPR006502">
    <property type="entry name" value="PDDEXK-like"/>
</dbReference>
<organism evidence="3 4">
    <name type="scientific">Protea cynaroides</name>
    <dbReference type="NCBI Taxonomy" id="273540"/>
    <lineage>
        <taxon>Eukaryota</taxon>
        <taxon>Viridiplantae</taxon>
        <taxon>Streptophyta</taxon>
        <taxon>Embryophyta</taxon>
        <taxon>Tracheophyta</taxon>
        <taxon>Spermatophyta</taxon>
        <taxon>Magnoliopsida</taxon>
        <taxon>Proteales</taxon>
        <taxon>Proteaceae</taxon>
        <taxon>Protea</taxon>
    </lineage>
</organism>
<keyword evidence="1" id="KW-0472">Membrane</keyword>
<feature type="chain" id="PRO_5040367550" description="Transmembrane protein" evidence="2">
    <location>
        <begin position="24"/>
        <end position="654"/>
    </location>
</feature>
<keyword evidence="1" id="KW-0812">Transmembrane</keyword>
<dbReference type="AlphaFoldDB" id="A0A9Q0K1V6"/>
<feature type="transmembrane region" description="Helical" evidence="1">
    <location>
        <begin position="500"/>
        <end position="518"/>
    </location>
</feature>
<keyword evidence="4" id="KW-1185">Reference proteome</keyword>
<evidence type="ECO:0000256" key="1">
    <source>
        <dbReference type="SAM" id="Phobius"/>
    </source>
</evidence>
<feature type="transmembrane region" description="Helical" evidence="1">
    <location>
        <begin position="256"/>
        <end position="280"/>
    </location>
</feature>
<dbReference type="EMBL" id="JAMYWD010000009">
    <property type="protein sequence ID" value="KAJ4960739.1"/>
    <property type="molecule type" value="Genomic_DNA"/>
</dbReference>
<dbReference type="GO" id="GO:0016020">
    <property type="term" value="C:membrane"/>
    <property type="evidence" value="ECO:0007669"/>
    <property type="project" value="TreeGrafter"/>
</dbReference>
<dbReference type="PANTHER" id="PTHR31414">
    <property type="entry name" value="TRANSMEMBRANE PROTEIN DDB_G0292058"/>
    <property type="match status" value="1"/>
</dbReference>
<feature type="signal peptide" evidence="2">
    <location>
        <begin position="1"/>
        <end position="23"/>
    </location>
</feature>
<dbReference type="PANTHER" id="PTHR31414:SF16">
    <property type="entry name" value="TRANSMEMBRANE PROTEIN"/>
    <property type="match status" value="1"/>
</dbReference>
<accession>A0A9Q0K1V6</accession>
<dbReference type="OrthoDB" id="1937321at2759"/>
<reference evidence="3" key="1">
    <citation type="journal article" date="2023" name="Plant J.">
        <title>The genome of the king protea, Protea cynaroides.</title>
        <authorList>
            <person name="Chang J."/>
            <person name="Duong T.A."/>
            <person name="Schoeman C."/>
            <person name="Ma X."/>
            <person name="Roodt D."/>
            <person name="Barker N."/>
            <person name="Li Z."/>
            <person name="Van de Peer Y."/>
            <person name="Mizrachi E."/>
        </authorList>
    </citation>
    <scope>NUCLEOTIDE SEQUENCE</scope>
    <source>
        <tissue evidence="3">Young leaves</tissue>
    </source>
</reference>
<evidence type="ECO:0000313" key="3">
    <source>
        <dbReference type="EMBL" id="KAJ4960739.1"/>
    </source>
</evidence>
<evidence type="ECO:0000313" key="4">
    <source>
        <dbReference type="Proteomes" id="UP001141806"/>
    </source>
</evidence>
<gene>
    <name evidence="3" type="ORF">NE237_020649</name>
</gene>
<comment type="caution">
    <text evidence="3">The sequence shown here is derived from an EMBL/GenBank/DDBJ whole genome shotgun (WGS) entry which is preliminary data.</text>
</comment>
<feature type="transmembrane region" description="Helical" evidence="1">
    <location>
        <begin position="287"/>
        <end position="311"/>
    </location>
</feature>
<evidence type="ECO:0000256" key="2">
    <source>
        <dbReference type="SAM" id="SignalP"/>
    </source>
</evidence>
<keyword evidence="1" id="KW-1133">Transmembrane helix</keyword>
<sequence>MKLVIVEIALVLVFLSSVNLISALSSSSQEISSGYEKLILGEDNLRPWTSGYLQLAEAPGPANGRPAGTLVLAAKSTNRPDILNGFKHYRGGWNITNRHYWASVGFTGSAGFILALLWFVSFGLVLVVQHCCRWKIHIKGKEIHLPHMICLILLLLFTCAAAVGCILLSVGQDEFHDKVFDMLKYVVNQSEYTVQTLRNVTDFLSLAKSIDVDQVFLPSNVKNEIDTLNADLNNAANTLTKKTSENSGKIRKVFNAIRSALITVAAVMLILTLLGLLLSVLGHQHAIYIFILSGWILVAITFILCGLFVILNHAISDTCEAMGEWVDNPQAETALSSILPCVDQETTNKTLFRSKEVIGQLVTVVNTVIYTFANINPPPQATPFYFNQSGPLIPPLCSPFDSELHDRPCGSIEVSIANASLEWRKYICTVSASGFCTNVGRLTPDLYNQLMVPVNVSYALDHYAPPLLNFQDCSFVRDTFNHITSDYCPPVEHFLKITNAGLGLIAVGVLLCLVLWILNANSPRREEVFVRKFLAINRKAKHLLYLAIPSQLQLVRDPSTDPVTAVCSSVSFGILVILTRTNSVESRIRQAIKEALRESHIAGNVCVCRSPAAGGCRNCLRIDISERLRNVGFNRAICKSKWRSSPEIPFGIKP</sequence>
<dbReference type="Pfam" id="PF04720">
    <property type="entry name" value="PDDEXK_6"/>
    <property type="match status" value="1"/>
</dbReference>
<dbReference type="InterPro" id="IPR040283">
    <property type="entry name" value="DDB_G0292058-like"/>
</dbReference>
<keyword evidence="2" id="KW-0732">Signal</keyword>
<feature type="transmembrane region" description="Helical" evidence="1">
    <location>
        <begin position="100"/>
        <end position="128"/>
    </location>
</feature>
<dbReference type="Proteomes" id="UP001141806">
    <property type="component" value="Unassembled WGS sequence"/>
</dbReference>
<evidence type="ECO:0008006" key="5">
    <source>
        <dbReference type="Google" id="ProtNLM"/>
    </source>
</evidence>
<feature type="transmembrane region" description="Helical" evidence="1">
    <location>
        <begin position="149"/>
        <end position="170"/>
    </location>
</feature>
<name>A0A9Q0K1V6_9MAGN</name>
<proteinExistence type="predicted"/>
<protein>
    <recommendedName>
        <fullName evidence="5">Transmembrane protein</fullName>
    </recommendedName>
</protein>